<feature type="domain" description="Exostosin GT47" evidence="1">
    <location>
        <begin position="227"/>
        <end position="307"/>
    </location>
</feature>
<keyword evidence="3" id="KW-1185">Reference proteome</keyword>
<dbReference type="Pfam" id="PF03016">
    <property type="entry name" value="Exostosin_GT47"/>
    <property type="match status" value="1"/>
</dbReference>
<comment type="caution">
    <text evidence="2">The sequence shown here is derived from an EMBL/GenBank/DDBJ whole genome shotgun (WGS) entry which is preliminary data.</text>
</comment>
<evidence type="ECO:0000313" key="3">
    <source>
        <dbReference type="Proteomes" id="UP000252733"/>
    </source>
</evidence>
<protein>
    <submittedName>
        <fullName evidence="2">Exostosin family protein</fullName>
    </submittedName>
</protein>
<dbReference type="GO" id="GO:0016757">
    <property type="term" value="F:glycosyltransferase activity"/>
    <property type="evidence" value="ECO:0007669"/>
    <property type="project" value="InterPro"/>
</dbReference>
<dbReference type="InterPro" id="IPR040911">
    <property type="entry name" value="Exostosin_GT47"/>
</dbReference>
<dbReference type="RefSeq" id="WP_114436739.1">
    <property type="nucleotide sequence ID" value="NZ_QPIZ01000007.1"/>
</dbReference>
<proteinExistence type="predicted"/>
<accession>A0A368V6K2</accession>
<gene>
    <name evidence="2" type="ORF">DFO77_1079</name>
</gene>
<reference evidence="2 3" key="1">
    <citation type="submission" date="2018-07" db="EMBL/GenBank/DDBJ databases">
        <title>Freshwater and sediment microbial communities from various areas in North America, analyzing microbe dynamics in response to fracking.</title>
        <authorList>
            <person name="Lamendella R."/>
        </authorList>
    </citation>
    <scope>NUCLEOTIDE SEQUENCE [LARGE SCALE GENOMIC DNA]</scope>
    <source>
        <strain evidence="2 3">160A</strain>
    </source>
</reference>
<organism evidence="2 3">
    <name type="scientific">Marinilabilia salmonicolor</name>
    <dbReference type="NCBI Taxonomy" id="989"/>
    <lineage>
        <taxon>Bacteria</taxon>
        <taxon>Pseudomonadati</taxon>
        <taxon>Bacteroidota</taxon>
        <taxon>Bacteroidia</taxon>
        <taxon>Marinilabiliales</taxon>
        <taxon>Marinilabiliaceae</taxon>
        <taxon>Marinilabilia</taxon>
    </lineage>
</organism>
<dbReference type="AlphaFoldDB" id="A0A368V6K2"/>
<sequence>MKVYIGNISRVFSKPKKELVDFLFPFYNMNQKKETVSSFSQGYELVEMVDDADFCLLPFPWNYYYTNKCKDEALQFIDDCHKAHKEVVTFTSGDFGVPPLVKDVIVIRQSGYHSQRLDKQYALPAFVNDPVERFFEGDVQFRKKQDKPVVGFCGQGTSSPFRYAGVFVSNIFRNLKYYLGVSYYEPQDLYPSTLRRNKVLSFFEKSSLTETDFIIRQKYRGGAVTEEQRRSTALEFYKNMRDTDYTLCLRGVGNFSVRIYETLAMGRIPVFVNTDCILPFDQFIDWKSHVVWIDQKDISKADEILSEFHLSIHPDDFTGLQAANRELWEKYLSMDGFYSNLPKLINTDSQHKLVI</sequence>
<dbReference type="PANTHER" id="PTHR11062">
    <property type="entry name" value="EXOSTOSIN HEPARAN SULFATE GLYCOSYLTRANSFERASE -RELATED"/>
    <property type="match status" value="1"/>
</dbReference>
<dbReference type="InterPro" id="IPR004263">
    <property type="entry name" value="Exostosin"/>
</dbReference>
<evidence type="ECO:0000313" key="2">
    <source>
        <dbReference type="EMBL" id="RCW36719.1"/>
    </source>
</evidence>
<dbReference type="Proteomes" id="UP000252733">
    <property type="component" value="Unassembled WGS sequence"/>
</dbReference>
<dbReference type="EMBL" id="QPIZ01000007">
    <property type="protein sequence ID" value="RCW36719.1"/>
    <property type="molecule type" value="Genomic_DNA"/>
</dbReference>
<evidence type="ECO:0000259" key="1">
    <source>
        <dbReference type="Pfam" id="PF03016"/>
    </source>
</evidence>
<name>A0A368V6K2_9BACT</name>